<comment type="caution">
    <text evidence="1">The sequence shown here is derived from an EMBL/GenBank/DDBJ whole genome shotgun (WGS) entry which is preliminary data.</text>
</comment>
<accession>A0A8H9F6Y3</accession>
<proteinExistence type="predicted"/>
<evidence type="ECO:0000313" key="1">
    <source>
        <dbReference type="EMBL" id="GFO98654.1"/>
    </source>
</evidence>
<sequence>MNYPKLKRFFHHLQVSFSRLNIICRCLYKLYAPDALKQRQNINRCKISDSSILALLIWQASLVVESQRRFCEKLVNLSHSRFNRRARMLLPLIYLIRHGLNEEVDLSGDILIIDSFPVPVCQPIRNRRAKIFRGYADIGYKATKKSIIMVLRFTLLLATTATC</sequence>
<dbReference type="AlphaFoldDB" id="A0A8H9F6Y3"/>
<dbReference type="Proteomes" id="UP000618094">
    <property type="component" value="Unassembled WGS sequence"/>
</dbReference>
<evidence type="ECO:0000313" key="2">
    <source>
        <dbReference type="Proteomes" id="UP000618094"/>
    </source>
</evidence>
<name>A0A8H9F6Y3_LACHE</name>
<reference evidence="1" key="1">
    <citation type="submission" date="2020-07" db="EMBL/GenBank/DDBJ databases">
        <title>Draft genome sequence of Lactobacillus helveticus strain H-8.</title>
        <authorList>
            <person name="Endo A."/>
            <person name="Maeno S."/>
            <person name="Kido Y."/>
        </authorList>
    </citation>
    <scope>NUCLEOTIDE SEQUENCE</scope>
    <source>
        <strain evidence="1">H-8</strain>
    </source>
</reference>
<dbReference type="EMBL" id="BLYO01000093">
    <property type="protein sequence ID" value="GFO98654.1"/>
    <property type="molecule type" value="Genomic_DNA"/>
</dbReference>
<gene>
    <name evidence="1" type="ORF">LHEH8_04100</name>
</gene>
<protein>
    <recommendedName>
        <fullName evidence="3">Transposase</fullName>
    </recommendedName>
</protein>
<evidence type="ECO:0008006" key="3">
    <source>
        <dbReference type="Google" id="ProtNLM"/>
    </source>
</evidence>
<organism evidence="1 2">
    <name type="scientific">Lactobacillus helveticus</name>
    <name type="common">Lactobacillus suntoryeus</name>
    <dbReference type="NCBI Taxonomy" id="1587"/>
    <lineage>
        <taxon>Bacteria</taxon>
        <taxon>Bacillati</taxon>
        <taxon>Bacillota</taxon>
        <taxon>Bacilli</taxon>
        <taxon>Lactobacillales</taxon>
        <taxon>Lactobacillaceae</taxon>
        <taxon>Lactobacillus</taxon>
    </lineage>
</organism>